<feature type="region of interest" description="Disordered" evidence="1">
    <location>
        <begin position="71"/>
        <end position="100"/>
    </location>
</feature>
<comment type="caution">
    <text evidence="2">The sequence shown here is derived from an EMBL/GenBank/DDBJ whole genome shotgun (WGS) entry which is preliminary data.</text>
</comment>
<dbReference type="EMBL" id="JAALLH010000001">
    <property type="protein sequence ID" value="NIY66985.1"/>
    <property type="molecule type" value="Genomic_DNA"/>
</dbReference>
<evidence type="ECO:0000313" key="2">
    <source>
        <dbReference type="EMBL" id="NIY66985.1"/>
    </source>
</evidence>
<protein>
    <submittedName>
        <fullName evidence="2">Uncharacterized protein</fullName>
    </submittedName>
</protein>
<evidence type="ECO:0000256" key="1">
    <source>
        <dbReference type="SAM" id="MobiDB-lite"/>
    </source>
</evidence>
<organism evidence="2 3">
    <name type="scientific">Streptomyces malaysiensis</name>
    <dbReference type="NCBI Taxonomy" id="92644"/>
    <lineage>
        <taxon>Bacteria</taxon>
        <taxon>Bacillati</taxon>
        <taxon>Actinomycetota</taxon>
        <taxon>Actinomycetes</taxon>
        <taxon>Kitasatosporales</taxon>
        <taxon>Streptomycetaceae</taxon>
        <taxon>Streptomyces</taxon>
        <taxon>Streptomyces violaceusniger group</taxon>
    </lineage>
</organism>
<name>A0A7X5X6W8_STRMQ</name>
<dbReference type="Proteomes" id="UP000536624">
    <property type="component" value="Unassembled WGS sequence"/>
</dbReference>
<reference evidence="2 3" key="1">
    <citation type="submission" date="2020-02" db="EMBL/GenBank/DDBJ databases">
        <title>Streptomyces malaysiensis DSM14702 (JHCC583434, PFL_A843) Genome sequencing and assembly.</title>
        <authorList>
            <person name="Samborskyy M."/>
        </authorList>
    </citation>
    <scope>NUCLEOTIDE SEQUENCE [LARGE SCALE GENOMIC DNA]</scope>
    <source>
        <strain evidence="2 3">DSM 14702</strain>
    </source>
</reference>
<feature type="compositionally biased region" description="Low complexity" evidence="1">
    <location>
        <begin position="141"/>
        <end position="153"/>
    </location>
</feature>
<accession>A0A7X5X6W8</accession>
<feature type="compositionally biased region" description="Basic and acidic residues" evidence="1">
    <location>
        <begin position="29"/>
        <end position="39"/>
    </location>
</feature>
<feature type="region of interest" description="Disordered" evidence="1">
    <location>
        <begin position="132"/>
        <end position="159"/>
    </location>
</feature>
<feature type="region of interest" description="Disordered" evidence="1">
    <location>
        <begin position="1"/>
        <end position="57"/>
    </location>
</feature>
<sequence length="159" mass="18097">MDCCDLWHEPRRKRRPADRVPRCAPLRLQEGHRSRKPDQGFDPPAAGLRSPQAGARRRAVCRTLLPEKHLPERGVRGATRRLPPGLLWPAPDPALGQQGTRLPRERHLLLHSRRGTRRQACRCQAQERADAYSRFSRRRAGPPAARCRSGPPRLLEPTV</sequence>
<evidence type="ECO:0000313" key="3">
    <source>
        <dbReference type="Proteomes" id="UP000536624"/>
    </source>
</evidence>
<proteinExistence type="predicted"/>
<gene>
    <name evidence="2" type="ORF">SMALB_5022</name>
</gene>
<dbReference type="AlphaFoldDB" id="A0A7X5X6W8"/>